<sequence length="79" mass="9113">MQQRNGENYTQFGLLLTSAHYCFWYKPKHWPTFPRDTHALNTRTVSMPVVIGAGVRSSAFPVPAFVTAHRRSIRWTSFS</sequence>
<dbReference type="EMBL" id="JBBPBN010000004">
    <property type="protein sequence ID" value="KAK9042235.1"/>
    <property type="molecule type" value="Genomic_DNA"/>
</dbReference>
<accession>A0ABR2TXQ4</accession>
<reference evidence="1 2" key="1">
    <citation type="journal article" date="2024" name="G3 (Bethesda)">
        <title>Genome assembly of Hibiscus sabdariffa L. provides insights into metabolisms of medicinal natural products.</title>
        <authorList>
            <person name="Kim T."/>
        </authorList>
    </citation>
    <scope>NUCLEOTIDE SEQUENCE [LARGE SCALE GENOMIC DNA]</scope>
    <source>
        <strain evidence="1">TK-2024</strain>
        <tissue evidence="1">Old leaves</tissue>
    </source>
</reference>
<evidence type="ECO:0000313" key="1">
    <source>
        <dbReference type="EMBL" id="KAK9042235.1"/>
    </source>
</evidence>
<evidence type="ECO:0000313" key="2">
    <source>
        <dbReference type="Proteomes" id="UP001396334"/>
    </source>
</evidence>
<proteinExistence type="predicted"/>
<dbReference type="Proteomes" id="UP001396334">
    <property type="component" value="Unassembled WGS sequence"/>
</dbReference>
<name>A0ABR2TXQ4_9ROSI</name>
<comment type="caution">
    <text evidence="1">The sequence shown here is derived from an EMBL/GenBank/DDBJ whole genome shotgun (WGS) entry which is preliminary data.</text>
</comment>
<keyword evidence="2" id="KW-1185">Reference proteome</keyword>
<gene>
    <name evidence="1" type="ORF">V6N11_017312</name>
</gene>
<protein>
    <submittedName>
        <fullName evidence="1">Uncharacterized protein</fullName>
    </submittedName>
</protein>
<organism evidence="1 2">
    <name type="scientific">Hibiscus sabdariffa</name>
    <name type="common">roselle</name>
    <dbReference type="NCBI Taxonomy" id="183260"/>
    <lineage>
        <taxon>Eukaryota</taxon>
        <taxon>Viridiplantae</taxon>
        <taxon>Streptophyta</taxon>
        <taxon>Embryophyta</taxon>
        <taxon>Tracheophyta</taxon>
        <taxon>Spermatophyta</taxon>
        <taxon>Magnoliopsida</taxon>
        <taxon>eudicotyledons</taxon>
        <taxon>Gunneridae</taxon>
        <taxon>Pentapetalae</taxon>
        <taxon>rosids</taxon>
        <taxon>malvids</taxon>
        <taxon>Malvales</taxon>
        <taxon>Malvaceae</taxon>
        <taxon>Malvoideae</taxon>
        <taxon>Hibiscus</taxon>
    </lineage>
</organism>